<evidence type="ECO:0000256" key="1">
    <source>
        <dbReference type="ARBA" id="ARBA00004196"/>
    </source>
</evidence>
<proteinExistence type="predicted"/>
<dbReference type="Gene3D" id="2.40.420.20">
    <property type="match status" value="1"/>
</dbReference>
<comment type="subcellular location">
    <subcellularLocation>
        <location evidence="1">Cell envelope</location>
    </subcellularLocation>
</comment>
<dbReference type="AlphaFoldDB" id="A0A5R9GDA8"/>
<evidence type="ECO:0000256" key="3">
    <source>
        <dbReference type="SAM" id="MobiDB-lite"/>
    </source>
</evidence>
<evidence type="ECO:0000259" key="4">
    <source>
        <dbReference type="Pfam" id="PF25973"/>
    </source>
</evidence>
<dbReference type="InterPro" id="IPR058647">
    <property type="entry name" value="BSH_CzcB-like"/>
</dbReference>
<dbReference type="InterPro" id="IPR050465">
    <property type="entry name" value="UPF0194_transport"/>
</dbReference>
<dbReference type="Proteomes" id="UP000309676">
    <property type="component" value="Unassembled WGS sequence"/>
</dbReference>
<protein>
    <submittedName>
        <fullName evidence="5">Biotin/lipoyl-binding protein</fullName>
    </submittedName>
</protein>
<dbReference type="PANTHER" id="PTHR32347">
    <property type="entry name" value="EFFLUX SYSTEM COMPONENT YKNX-RELATED"/>
    <property type="match status" value="1"/>
</dbReference>
<dbReference type="EMBL" id="VCIW01000005">
    <property type="protein sequence ID" value="TLS52316.1"/>
    <property type="molecule type" value="Genomic_DNA"/>
</dbReference>
<feature type="compositionally biased region" description="Polar residues" evidence="3">
    <location>
        <begin position="1"/>
        <end position="10"/>
    </location>
</feature>
<feature type="compositionally biased region" description="Basic and acidic residues" evidence="3">
    <location>
        <begin position="17"/>
        <end position="29"/>
    </location>
</feature>
<gene>
    <name evidence="5" type="ORF">FE782_10095</name>
</gene>
<dbReference type="PRINTS" id="PR01490">
    <property type="entry name" value="RTXTOXIND"/>
</dbReference>
<keyword evidence="2" id="KW-0175">Coiled coil</keyword>
<comment type="caution">
    <text evidence="5">The sequence shown here is derived from an EMBL/GenBank/DDBJ whole genome shotgun (WGS) entry which is preliminary data.</text>
</comment>
<sequence length="370" mass="40288">MGKLSNNKANGNIAPRRGGDRTERADRGRRIAQQSKRVAGLAILLSASVAATGCSLLPSEEQPLKPPLAKPAEARIVTAEPKVGTIERALSGSGTFESVRTAYHRFTESGGRVEEVLVRSGDEVKAGDVLLRLDTGEMRMTLLQRRLEVEKKKLALDEAKATGDARRVNIAELELEIATMAYDSIENTFDHRELRSEIDGVVTFAADLEPGDYVEEYQTLFTVSDPSEMRLAFGVSSGSAVSEAQVGMAADIVFKDKNYAGKVVQTPSSAPFEEDERLRDRYSKTLYIEVEGLPEEAEIGDSASVRIITAKSEDTLILPKSGVRKLFGRTFVQVIEGESRRELDVETGLETATEVEIVNGLEAGAKVVLQ</sequence>
<dbReference type="Pfam" id="PF25973">
    <property type="entry name" value="BSH_CzcB"/>
    <property type="match status" value="1"/>
</dbReference>
<name>A0A5R9GDA8_9BACL</name>
<keyword evidence="6" id="KW-1185">Reference proteome</keyword>
<feature type="region of interest" description="Disordered" evidence="3">
    <location>
        <begin position="1"/>
        <end position="32"/>
    </location>
</feature>
<organism evidence="5 6">
    <name type="scientific">Paenibacillus antri</name>
    <dbReference type="NCBI Taxonomy" id="2582848"/>
    <lineage>
        <taxon>Bacteria</taxon>
        <taxon>Bacillati</taxon>
        <taxon>Bacillota</taxon>
        <taxon>Bacilli</taxon>
        <taxon>Bacillales</taxon>
        <taxon>Paenibacillaceae</taxon>
        <taxon>Paenibacillus</taxon>
    </lineage>
</organism>
<evidence type="ECO:0000313" key="6">
    <source>
        <dbReference type="Proteomes" id="UP000309676"/>
    </source>
</evidence>
<dbReference type="SUPFAM" id="SSF111369">
    <property type="entry name" value="HlyD-like secretion proteins"/>
    <property type="match status" value="1"/>
</dbReference>
<dbReference type="Gene3D" id="2.40.50.100">
    <property type="match status" value="1"/>
</dbReference>
<feature type="domain" description="CzcB-like barrel-sandwich hybrid" evidence="4">
    <location>
        <begin position="110"/>
        <end position="225"/>
    </location>
</feature>
<dbReference type="GO" id="GO:0030313">
    <property type="term" value="C:cell envelope"/>
    <property type="evidence" value="ECO:0007669"/>
    <property type="project" value="UniProtKB-SubCell"/>
</dbReference>
<reference evidence="5 6" key="1">
    <citation type="submission" date="2019-05" db="EMBL/GenBank/DDBJ databases">
        <authorList>
            <person name="Narsing Rao M.P."/>
            <person name="Li W.J."/>
        </authorList>
    </citation>
    <scope>NUCLEOTIDE SEQUENCE [LARGE SCALE GENOMIC DNA]</scope>
    <source>
        <strain evidence="5 6">SYSU_K30003</strain>
    </source>
</reference>
<evidence type="ECO:0000256" key="2">
    <source>
        <dbReference type="ARBA" id="ARBA00023054"/>
    </source>
</evidence>
<accession>A0A5R9GDA8</accession>
<dbReference type="PANTHER" id="PTHR32347:SF23">
    <property type="entry name" value="BLL5650 PROTEIN"/>
    <property type="match status" value="1"/>
</dbReference>
<evidence type="ECO:0000313" key="5">
    <source>
        <dbReference type="EMBL" id="TLS52316.1"/>
    </source>
</evidence>